<keyword evidence="5 16" id="KW-0812">Transmembrane</keyword>
<evidence type="ECO:0000256" key="2">
    <source>
        <dbReference type="ARBA" id="ARBA00007929"/>
    </source>
</evidence>
<dbReference type="PROSITE" id="PS50297">
    <property type="entry name" value="ANK_REP_REGION"/>
    <property type="match status" value="3"/>
</dbReference>
<evidence type="ECO:0000256" key="8">
    <source>
        <dbReference type="ARBA" id="ARBA00022882"/>
    </source>
</evidence>
<evidence type="ECO:0000256" key="13">
    <source>
        <dbReference type="ARBA" id="ARBA00023136"/>
    </source>
</evidence>
<feature type="transmembrane region" description="Helical" evidence="16">
    <location>
        <begin position="278"/>
        <end position="300"/>
    </location>
</feature>
<evidence type="ECO:0000256" key="12">
    <source>
        <dbReference type="ARBA" id="ARBA00023065"/>
    </source>
</evidence>
<feature type="repeat" description="ANK" evidence="15">
    <location>
        <begin position="618"/>
        <end position="650"/>
    </location>
</feature>
<dbReference type="Gene3D" id="1.10.287.70">
    <property type="match status" value="1"/>
</dbReference>
<evidence type="ECO:0000256" key="1">
    <source>
        <dbReference type="ARBA" id="ARBA00004141"/>
    </source>
</evidence>
<dbReference type="Proteomes" id="UP001552299">
    <property type="component" value="Unassembled WGS sequence"/>
</dbReference>
<dbReference type="InterPro" id="IPR018490">
    <property type="entry name" value="cNMP-bd_dom_sf"/>
</dbReference>
<evidence type="ECO:0000256" key="11">
    <source>
        <dbReference type="ARBA" id="ARBA00023043"/>
    </source>
</evidence>
<dbReference type="SMART" id="SM00100">
    <property type="entry name" value="cNMP"/>
    <property type="match status" value="1"/>
</dbReference>
<comment type="caution">
    <text evidence="16">Lacks conserved residue(s) required for the propagation of feature annotation.</text>
</comment>
<dbReference type="GO" id="GO:0034702">
    <property type="term" value="C:monoatomic ion channel complex"/>
    <property type="evidence" value="ECO:0007669"/>
    <property type="project" value="UniProtKB-KW"/>
</dbReference>
<dbReference type="PROSITE" id="PS50088">
    <property type="entry name" value="ANK_REPEAT"/>
    <property type="match status" value="3"/>
</dbReference>
<dbReference type="InterPro" id="IPR014710">
    <property type="entry name" value="RmlC-like_jellyroll"/>
</dbReference>
<dbReference type="Pfam" id="PF00520">
    <property type="entry name" value="Ion_trans"/>
    <property type="match status" value="1"/>
</dbReference>
<evidence type="ECO:0000256" key="10">
    <source>
        <dbReference type="ARBA" id="ARBA00022989"/>
    </source>
</evidence>
<dbReference type="SUPFAM" id="SSF48403">
    <property type="entry name" value="Ankyrin repeat"/>
    <property type="match status" value="1"/>
</dbReference>
<dbReference type="InterPro" id="IPR002110">
    <property type="entry name" value="Ankyrin_rpt"/>
</dbReference>
<feature type="transmembrane region" description="Helical" evidence="16">
    <location>
        <begin position="66"/>
        <end position="86"/>
    </location>
</feature>
<comment type="subunit">
    <text evidence="16">The potassium channel is composed of a homo- or heterotetrameric complex of pore-forming subunits.</text>
</comment>
<evidence type="ECO:0000259" key="18">
    <source>
        <dbReference type="PROSITE" id="PS50042"/>
    </source>
</evidence>
<keyword evidence="12 16" id="KW-0406">Ion transport</keyword>
<dbReference type="PROSITE" id="PS51490">
    <property type="entry name" value="KHA"/>
    <property type="match status" value="1"/>
</dbReference>
<keyword evidence="10 16" id="KW-1133">Transmembrane helix</keyword>
<dbReference type="Pfam" id="PF11834">
    <property type="entry name" value="KHA"/>
    <property type="match status" value="1"/>
</dbReference>
<feature type="domain" description="Cyclic nucleotide-binding" evidence="18">
    <location>
        <begin position="408"/>
        <end position="499"/>
    </location>
</feature>
<keyword evidence="11 15" id="KW-0040">ANK repeat</keyword>
<dbReference type="SMART" id="SM00248">
    <property type="entry name" value="ANK"/>
    <property type="match status" value="6"/>
</dbReference>
<comment type="subcellular location">
    <subcellularLocation>
        <location evidence="1 16">Membrane</location>
        <topology evidence="1 16">Multi-pass membrane protein</topology>
    </subcellularLocation>
</comment>
<accession>A0ABD0V9A7</accession>
<feature type="transmembrane region" description="Helical" evidence="16">
    <location>
        <begin position="98"/>
        <end position="116"/>
    </location>
</feature>
<dbReference type="PROSITE" id="PS50042">
    <property type="entry name" value="CNMP_BINDING_3"/>
    <property type="match status" value="1"/>
</dbReference>
<comment type="function">
    <text evidence="16">Potassium channel.</text>
</comment>
<evidence type="ECO:0000256" key="17">
    <source>
        <dbReference type="SAM" id="MobiDB-lite"/>
    </source>
</evidence>
<dbReference type="CDD" id="cd00038">
    <property type="entry name" value="CAP_ED"/>
    <property type="match status" value="1"/>
</dbReference>
<dbReference type="PANTHER" id="PTHR45743:SF2">
    <property type="entry name" value="POTASSIUM CHANNEL AKT1"/>
    <property type="match status" value="1"/>
</dbReference>
<dbReference type="InterPro" id="IPR005821">
    <property type="entry name" value="Ion_trans_dom"/>
</dbReference>
<gene>
    <name evidence="20" type="ORF">M5K25_008239</name>
</gene>
<keyword evidence="21" id="KW-1185">Reference proteome</keyword>
<dbReference type="PRINTS" id="PR01463">
    <property type="entry name" value="EAGCHANLFMLY"/>
</dbReference>
<comment type="caution">
    <text evidence="20">The sequence shown here is derived from an EMBL/GenBank/DDBJ whole genome shotgun (WGS) entry which is preliminary data.</text>
</comment>
<comment type="domain">
    <text evidence="16">The segment S4 is probably the voltage-sensor and is characterized by a series of positively charged amino acids. The pore-forming region H5 is enclosed by the transmembrane segments S5 and S6 in the Shaker-type (1P/6TM) and contains the GYGD signature motif which seems to be involved in potassium selectivity.</text>
</comment>
<dbReference type="FunFam" id="2.60.120.10:FF:000074">
    <property type="entry name" value="Potassium channel KAT2"/>
    <property type="match status" value="1"/>
</dbReference>
<evidence type="ECO:0000256" key="9">
    <source>
        <dbReference type="ARBA" id="ARBA00022958"/>
    </source>
</evidence>
<evidence type="ECO:0000256" key="3">
    <source>
        <dbReference type="ARBA" id="ARBA00022448"/>
    </source>
</evidence>
<dbReference type="AlphaFoldDB" id="A0ABD0V9A7"/>
<evidence type="ECO:0000256" key="16">
    <source>
        <dbReference type="RuleBase" id="RU369015"/>
    </source>
</evidence>
<dbReference type="FunFam" id="1.10.287.70:FF:000139">
    <property type="entry name" value="Potassium channel SKOR"/>
    <property type="match status" value="1"/>
</dbReference>
<dbReference type="PRINTS" id="PR01415">
    <property type="entry name" value="ANKYRIN"/>
</dbReference>
<sequence>MEFARIGGFNVQTMCGRRAEVLSRDGSHYSTTSNILPALGARGNRRLKLRPFILSPYDKRYRAWETFLIVLVAYSAWVSPFEFGFLRKTAGPLSIVDNIVNGFFAIDIILTFFVAYLEKATYLLVDNPIKIARKYLISWFVLDVVSTIPSEFAREMLPKKLQSYGFFNMLRLWRLRRVSSLFARLEKDRHFNYFWVRCIKLICVTLFAVHCAGCFYYLLAARYPDPRLTWIGATMPNFHEKSLWIRYVTSMYWSITTLTTVGYGDLHAQNTREMIFDILYMLFNLGLTAYLIGNMTNLVVHGTSRTRKFVSCQSLIPLLTNFIEIYLYLLFDGCHILQRDTIQAASGFAQRNQLPLRLQQQMVAHLCLKYRTDSEGLQQQETLDVLPKAIRSSISHYLFYNLVQKVYLFQGVSNDLLFQLVSEMKAEYFPPREDVILQNEAPSDFYILVTGTVVVREAKTGQLFGEIGVLCYRPQLFTVRTKKLCQLLRLNRTSFLSIVQANVGDGTIIMNNLLQTAICISFGLQHLKEQKDPIMEAVLRETENTLARGRMDLPLSLCFAVIRGDDLLLHQLLKRGLDPCESDSNGHTALHLAASKGSENCVLLLLDYGADPNFRDSIGSVPLWEAVLGKHEPVIRLLIDNGADLSYGDMAQYACTAAEQNSIELLKDIVNYGGDVTLPRSDGSTALHLAVCEGNFEMVKFLLEQGADVDKQDIHGWSPCGLAEQQGHQEIISLFLTNKACQDESSGGDQKKDDSPSTDLKTSTAIQTLGRFRSETSTAIRSLGRFRSEPVMVQGSQEGIPPTGEGASKRGQQKLNLKNFSNSLFGIMSAAQADKSSSPLLSSRSTTLKARFGYYPGHHQQHIQHQHQLGNHHHHHFPRRITISCPEKRDSTSKLVLLPKSIEELLSVGNKKFGFQPARVVTKDGAEIDDVQIIRDGDHLLLVSNLWGGRNSSIS</sequence>
<evidence type="ECO:0000256" key="15">
    <source>
        <dbReference type="PROSITE-ProRule" id="PRU00023"/>
    </source>
</evidence>
<keyword evidence="4 16" id="KW-0633">Potassium transport</keyword>
<evidence type="ECO:0000313" key="20">
    <source>
        <dbReference type="EMBL" id="KAL0921188.1"/>
    </source>
</evidence>
<feature type="region of interest" description="Disordered" evidence="17">
    <location>
        <begin position="743"/>
        <end position="763"/>
    </location>
</feature>
<dbReference type="PANTHER" id="PTHR45743">
    <property type="entry name" value="POTASSIUM CHANNEL AKT1"/>
    <property type="match status" value="1"/>
</dbReference>
<dbReference type="Gene3D" id="1.25.40.20">
    <property type="entry name" value="Ankyrin repeat-containing domain"/>
    <property type="match status" value="1"/>
</dbReference>
<dbReference type="EMBL" id="JANQDX010000007">
    <property type="protein sequence ID" value="KAL0921188.1"/>
    <property type="molecule type" value="Genomic_DNA"/>
</dbReference>
<name>A0ABD0V9A7_DENTH</name>
<evidence type="ECO:0000256" key="4">
    <source>
        <dbReference type="ARBA" id="ARBA00022538"/>
    </source>
</evidence>
<feature type="repeat" description="ANK" evidence="15">
    <location>
        <begin position="585"/>
        <end position="617"/>
    </location>
</feature>
<dbReference type="InterPro" id="IPR000595">
    <property type="entry name" value="cNMP-bd_dom"/>
</dbReference>
<evidence type="ECO:0000256" key="6">
    <source>
        <dbReference type="ARBA" id="ARBA00022737"/>
    </source>
</evidence>
<comment type="domain">
    <text evidence="16">The KHA domain (rich in hydrophobic and acidic residues) present in the C-terminal part is likely to be important for tetramerization.</text>
</comment>
<keyword evidence="13 16" id="KW-0472">Membrane</keyword>
<dbReference type="InterPro" id="IPR045319">
    <property type="entry name" value="KAT/AKT"/>
</dbReference>
<keyword evidence="9 16" id="KW-0630">Potassium</keyword>
<keyword evidence="3 16" id="KW-0813">Transport</keyword>
<dbReference type="SUPFAM" id="SSF51206">
    <property type="entry name" value="cAMP-binding domain-like"/>
    <property type="match status" value="1"/>
</dbReference>
<feature type="region of interest" description="Disordered" evidence="17">
    <location>
        <begin position="783"/>
        <end position="812"/>
    </location>
</feature>
<evidence type="ECO:0000313" key="21">
    <source>
        <dbReference type="Proteomes" id="UP001552299"/>
    </source>
</evidence>
<keyword evidence="8 16" id="KW-0851">Voltage-gated channel</keyword>
<dbReference type="Gene3D" id="2.60.120.10">
    <property type="entry name" value="Jelly Rolls"/>
    <property type="match status" value="1"/>
</dbReference>
<feature type="domain" description="KHA" evidence="19">
    <location>
        <begin position="880"/>
        <end position="955"/>
    </location>
</feature>
<organism evidence="20 21">
    <name type="scientific">Dendrobium thyrsiflorum</name>
    <name type="common">Pinecone-like raceme dendrobium</name>
    <name type="synonym">Orchid</name>
    <dbReference type="NCBI Taxonomy" id="117978"/>
    <lineage>
        <taxon>Eukaryota</taxon>
        <taxon>Viridiplantae</taxon>
        <taxon>Streptophyta</taxon>
        <taxon>Embryophyta</taxon>
        <taxon>Tracheophyta</taxon>
        <taxon>Spermatophyta</taxon>
        <taxon>Magnoliopsida</taxon>
        <taxon>Liliopsida</taxon>
        <taxon>Asparagales</taxon>
        <taxon>Orchidaceae</taxon>
        <taxon>Epidendroideae</taxon>
        <taxon>Malaxideae</taxon>
        <taxon>Dendrobiinae</taxon>
        <taxon>Dendrobium</taxon>
    </lineage>
</organism>
<evidence type="ECO:0000256" key="5">
    <source>
        <dbReference type="ARBA" id="ARBA00022692"/>
    </source>
</evidence>
<reference evidence="20 21" key="1">
    <citation type="journal article" date="2024" name="Plant Biotechnol. J.">
        <title>Dendrobium thyrsiflorum genome and its molecular insights into genes involved in important horticultural traits.</title>
        <authorList>
            <person name="Chen B."/>
            <person name="Wang J.Y."/>
            <person name="Zheng P.J."/>
            <person name="Li K.L."/>
            <person name="Liang Y.M."/>
            <person name="Chen X.F."/>
            <person name="Zhang C."/>
            <person name="Zhao X."/>
            <person name="He X."/>
            <person name="Zhang G.Q."/>
            <person name="Liu Z.J."/>
            <person name="Xu Q."/>
        </authorList>
    </citation>
    <scope>NUCLEOTIDE SEQUENCE [LARGE SCALE GENOMIC DNA]</scope>
    <source>
        <strain evidence="20">GZMU011</strain>
    </source>
</reference>
<dbReference type="InterPro" id="IPR036770">
    <property type="entry name" value="Ankyrin_rpt-contain_sf"/>
</dbReference>
<dbReference type="Pfam" id="PF00027">
    <property type="entry name" value="cNMP_binding"/>
    <property type="match status" value="1"/>
</dbReference>
<comment type="similarity">
    <text evidence="2 16">Belongs to the potassium channel family. Plant (TC 1.A.1.4) subfamily.</text>
</comment>
<dbReference type="SUPFAM" id="SSF81324">
    <property type="entry name" value="Voltage-gated potassium channels"/>
    <property type="match status" value="1"/>
</dbReference>
<keyword evidence="7 16" id="KW-0631">Potassium channel</keyword>
<feature type="transmembrane region" description="Helical" evidence="16">
    <location>
        <begin position="194"/>
        <end position="219"/>
    </location>
</feature>
<keyword evidence="6" id="KW-0677">Repeat</keyword>
<keyword evidence="14 16" id="KW-0407">Ion channel</keyword>
<feature type="repeat" description="ANK" evidence="15">
    <location>
        <begin position="682"/>
        <end position="714"/>
    </location>
</feature>
<proteinExistence type="inferred from homology"/>
<dbReference type="InterPro" id="IPR021789">
    <property type="entry name" value="KHA_dom"/>
</dbReference>
<protein>
    <recommendedName>
        <fullName evidence="16">Potassium channel</fullName>
    </recommendedName>
</protein>
<evidence type="ECO:0000259" key="19">
    <source>
        <dbReference type="PROSITE" id="PS51490"/>
    </source>
</evidence>
<evidence type="ECO:0000256" key="14">
    <source>
        <dbReference type="ARBA" id="ARBA00023303"/>
    </source>
</evidence>
<evidence type="ECO:0000256" key="7">
    <source>
        <dbReference type="ARBA" id="ARBA00022826"/>
    </source>
</evidence>
<dbReference type="Pfam" id="PF12796">
    <property type="entry name" value="Ank_2"/>
    <property type="match status" value="2"/>
</dbReference>
<dbReference type="InterPro" id="IPR003938">
    <property type="entry name" value="K_chnl_volt-dep_EAG/ELK/ERG"/>
</dbReference>
<dbReference type="GO" id="GO:0005249">
    <property type="term" value="F:voltage-gated potassium channel activity"/>
    <property type="evidence" value="ECO:0007669"/>
    <property type="project" value="UniProtKB-UniRule"/>
</dbReference>